<keyword evidence="1" id="KW-0808">Transferase</keyword>
<reference evidence="1 2" key="1">
    <citation type="journal article" date="2012" name="J. Bacteriol.">
        <title>Genome Sequence of Extracellular-Protease-Producing Alishewanella jeotgali Isolated from Traditional Korean Fermented Seafood.</title>
        <authorList>
            <person name="Jung J."/>
            <person name="Chun J."/>
            <person name="Park W."/>
        </authorList>
    </citation>
    <scope>NUCLEOTIDE SEQUENCE [LARGE SCALE GENOMIC DNA]</scope>
    <source>
        <strain evidence="1 2">KCTC 22429</strain>
    </source>
</reference>
<protein>
    <submittedName>
        <fullName evidence="1">GCN5-related N-acetyltransferase</fullName>
    </submittedName>
</protein>
<dbReference type="GO" id="GO:0016740">
    <property type="term" value="F:transferase activity"/>
    <property type="evidence" value="ECO:0007669"/>
    <property type="project" value="UniProtKB-KW"/>
</dbReference>
<comment type="caution">
    <text evidence="1">The sequence shown here is derived from an EMBL/GenBank/DDBJ whole genome shotgun (WGS) entry which is preliminary data.</text>
</comment>
<proteinExistence type="predicted"/>
<dbReference type="STRING" id="1129374.AJE_06856"/>
<dbReference type="PATRIC" id="fig|1129374.4.peg.1369"/>
<evidence type="ECO:0000313" key="1">
    <source>
        <dbReference type="EMBL" id="EHR41320.1"/>
    </source>
</evidence>
<dbReference type="Proteomes" id="UP000012046">
    <property type="component" value="Unassembled WGS sequence"/>
</dbReference>
<accession>H3ZDE6</accession>
<dbReference type="AlphaFoldDB" id="H3ZDE6"/>
<dbReference type="eggNOG" id="COG1670">
    <property type="taxonomic scope" value="Bacteria"/>
</dbReference>
<evidence type="ECO:0000313" key="2">
    <source>
        <dbReference type="Proteomes" id="UP000012046"/>
    </source>
</evidence>
<name>H3ZDE6_9ALTE</name>
<organism evidence="1 2">
    <name type="scientific">Alishewanella jeotgali KCTC 22429</name>
    <dbReference type="NCBI Taxonomy" id="1129374"/>
    <lineage>
        <taxon>Bacteria</taxon>
        <taxon>Pseudomonadati</taxon>
        <taxon>Pseudomonadota</taxon>
        <taxon>Gammaproteobacteria</taxon>
        <taxon>Alteromonadales</taxon>
        <taxon>Alteromonadaceae</taxon>
        <taxon>Alishewanella</taxon>
    </lineage>
</organism>
<dbReference type="EMBL" id="AHTH01000017">
    <property type="protein sequence ID" value="EHR41320.1"/>
    <property type="molecule type" value="Genomic_DNA"/>
</dbReference>
<keyword evidence="2" id="KW-1185">Reference proteome</keyword>
<dbReference type="RefSeq" id="WP_008950244.1">
    <property type="nucleotide sequence ID" value="NZ_AHTH01000017.1"/>
</dbReference>
<gene>
    <name evidence="1" type="ORF">AJE_06856</name>
</gene>
<sequence length="56" mass="6353">MNPKIQQLGLQLVQRPKIKPKKQLDLTGAEGQQIVLSETKLVLRTHAKTFKKLADM</sequence>